<keyword evidence="3" id="KW-0408">Iron</keyword>
<name>A0A679JBS7_VARPD</name>
<dbReference type="AlphaFoldDB" id="A0A679JBS7"/>
<dbReference type="InterPro" id="IPR050884">
    <property type="entry name" value="CNP_phosphodiesterase-III"/>
</dbReference>
<proteinExistence type="inferred from homology"/>
<evidence type="ECO:0000256" key="1">
    <source>
        <dbReference type="ARBA" id="ARBA00022723"/>
    </source>
</evidence>
<keyword evidence="1" id="KW-0479">Metal-binding</keyword>
<evidence type="ECO:0000256" key="2">
    <source>
        <dbReference type="ARBA" id="ARBA00022801"/>
    </source>
</evidence>
<feature type="domain" description="Calcineurin-like phosphoesterase" evidence="5">
    <location>
        <begin position="5"/>
        <end position="190"/>
    </location>
</feature>
<evidence type="ECO:0000256" key="3">
    <source>
        <dbReference type="ARBA" id="ARBA00023004"/>
    </source>
</evidence>
<dbReference type="PANTHER" id="PTHR42988">
    <property type="entry name" value="PHOSPHOHYDROLASE"/>
    <property type="match status" value="1"/>
</dbReference>
<sequence length="276" mass="29810">MSCLLQISDPHFGTEQPDVLRALEQLAAALAPGVVVLSGDITQRATAAQFAAARAFADRLGRPVLAIPGNHDIPLFQLAARVFAPYGRYCRAFGDDLEPTFESREWLVATVNTTRWYRHEDGAVSAEQIERVARRLAQASPSQVRVVVTHQPVMVTRGQDLGNRLHGREQAVARWCAAGADLILGGHIHLPFVRPLHDAFPGCAPTAWAVQAGTATSTRVRAGHPNSVNVVHADIAGGADGRRACRVERWDYVARDKAFGCAEVFGLSLASEAVQP</sequence>
<dbReference type="InterPro" id="IPR029052">
    <property type="entry name" value="Metallo-depent_PP-like"/>
</dbReference>
<dbReference type="EC" id="3.1.4.53" evidence="6"/>
<evidence type="ECO:0000256" key="4">
    <source>
        <dbReference type="ARBA" id="ARBA00025742"/>
    </source>
</evidence>
<dbReference type="Pfam" id="PF00149">
    <property type="entry name" value="Metallophos"/>
    <property type="match status" value="1"/>
</dbReference>
<comment type="similarity">
    <text evidence="4">Belongs to the cyclic nucleotide phosphodiesterase class-III family.</text>
</comment>
<dbReference type="GO" id="GO:0004115">
    <property type="term" value="F:3',5'-cyclic-AMP phosphodiesterase activity"/>
    <property type="evidence" value="ECO:0007669"/>
    <property type="project" value="UniProtKB-EC"/>
</dbReference>
<dbReference type="Gene3D" id="3.60.21.10">
    <property type="match status" value="1"/>
</dbReference>
<gene>
    <name evidence="6" type="primary">cpdA_3</name>
    <name evidence="6" type="ORF">VVAX_05122</name>
</gene>
<dbReference type="GO" id="GO:0046872">
    <property type="term" value="F:metal ion binding"/>
    <property type="evidence" value="ECO:0007669"/>
    <property type="project" value="UniProtKB-KW"/>
</dbReference>
<dbReference type="EMBL" id="LR743507">
    <property type="protein sequence ID" value="CAA2108618.1"/>
    <property type="molecule type" value="Genomic_DNA"/>
</dbReference>
<dbReference type="SUPFAM" id="SSF56300">
    <property type="entry name" value="Metallo-dependent phosphatases"/>
    <property type="match status" value="1"/>
</dbReference>
<dbReference type="PANTHER" id="PTHR42988:SF2">
    <property type="entry name" value="CYCLIC NUCLEOTIDE PHOSPHODIESTERASE CBUA0032-RELATED"/>
    <property type="match status" value="1"/>
</dbReference>
<accession>A0A679JBS7</accession>
<protein>
    <submittedName>
        <fullName evidence="6">3',5'-cyclic adenosine monophosphate phosphodiesterase CpdA</fullName>
        <ecNumber evidence="6">3.1.4.53</ecNumber>
    </submittedName>
</protein>
<dbReference type="RefSeq" id="WP_339092617.1">
    <property type="nucleotide sequence ID" value="NZ_LR743507.1"/>
</dbReference>
<keyword evidence="2 6" id="KW-0378">Hydrolase</keyword>
<dbReference type="InterPro" id="IPR004843">
    <property type="entry name" value="Calcineurin-like_PHP"/>
</dbReference>
<evidence type="ECO:0000313" key="6">
    <source>
        <dbReference type="EMBL" id="CAA2108618.1"/>
    </source>
</evidence>
<reference evidence="6" key="1">
    <citation type="submission" date="2019-12" db="EMBL/GenBank/DDBJ databases">
        <authorList>
            <person name="Cremers G."/>
        </authorList>
    </citation>
    <scope>NUCLEOTIDE SEQUENCE</scope>
    <source>
        <strain evidence="6">Vvax</strain>
    </source>
</reference>
<organism evidence="6">
    <name type="scientific">Variovorax paradoxus</name>
    <dbReference type="NCBI Taxonomy" id="34073"/>
    <lineage>
        <taxon>Bacteria</taxon>
        <taxon>Pseudomonadati</taxon>
        <taxon>Pseudomonadota</taxon>
        <taxon>Betaproteobacteria</taxon>
        <taxon>Burkholderiales</taxon>
        <taxon>Comamonadaceae</taxon>
        <taxon>Variovorax</taxon>
    </lineage>
</organism>
<evidence type="ECO:0000259" key="5">
    <source>
        <dbReference type="Pfam" id="PF00149"/>
    </source>
</evidence>